<sequence length="97" mass="10759">MLTILSPAACGIAIKIGLQYHEDLVLDILGLQQPARTIIGRAQHSQNVVKSSGIVMSRPIVHKRLHLSHVNSRRPTAWFPLTDSISIGLQWALDHIH</sequence>
<dbReference type="Proteomes" id="UP000887116">
    <property type="component" value="Unassembled WGS sequence"/>
</dbReference>
<keyword evidence="2" id="KW-1185">Reference proteome</keyword>
<organism evidence="1 2">
    <name type="scientific">Trichonephila clavata</name>
    <name type="common">Joro spider</name>
    <name type="synonym">Nephila clavata</name>
    <dbReference type="NCBI Taxonomy" id="2740835"/>
    <lineage>
        <taxon>Eukaryota</taxon>
        <taxon>Metazoa</taxon>
        <taxon>Ecdysozoa</taxon>
        <taxon>Arthropoda</taxon>
        <taxon>Chelicerata</taxon>
        <taxon>Arachnida</taxon>
        <taxon>Araneae</taxon>
        <taxon>Araneomorphae</taxon>
        <taxon>Entelegynae</taxon>
        <taxon>Araneoidea</taxon>
        <taxon>Nephilidae</taxon>
        <taxon>Trichonephila</taxon>
    </lineage>
</organism>
<protein>
    <submittedName>
        <fullName evidence="1">Uncharacterized protein</fullName>
    </submittedName>
</protein>
<accession>A0A8X6KHK7</accession>
<evidence type="ECO:0000313" key="2">
    <source>
        <dbReference type="Proteomes" id="UP000887116"/>
    </source>
</evidence>
<name>A0A8X6KHK7_TRICU</name>
<gene>
    <name evidence="1" type="ORF">TNCT_207331</name>
</gene>
<dbReference type="EMBL" id="BMAO01011407">
    <property type="protein sequence ID" value="GFQ73381.1"/>
    <property type="molecule type" value="Genomic_DNA"/>
</dbReference>
<reference evidence="1" key="1">
    <citation type="submission" date="2020-07" db="EMBL/GenBank/DDBJ databases">
        <title>Multicomponent nature underlies the extraordinary mechanical properties of spider dragline silk.</title>
        <authorList>
            <person name="Kono N."/>
            <person name="Nakamura H."/>
            <person name="Mori M."/>
            <person name="Yoshida Y."/>
            <person name="Ohtoshi R."/>
            <person name="Malay A.D."/>
            <person name="Moran D.A.P."/>
            <person name="Tomita M."/>
            <person name="Numata K."/>
            <person name="Arakawa K."/>
        </authorList>
    </citation>
    <scope>NUCLEOTIDE SEQUENCE</scope>
</reference>
<proteinExistence type="predicted"/>
<dbReference type="AlphaFoldDB" id="A0A8X6KHK7"/>
<evidence type="ECO:0000313" key="1">
    <source>
        <dbReference type="EMBL" id="GFQ73381.1"/>
    </source>
</evidence>
<comment type="caution">
    <text evidence="1">The sequence shown here is derived from an EMBL/GenBank/DDBJ whole genome shotgun (WGS) entry which is preliminary data.</text>
</comment>